<dbReference type="GO" id="GO:0006913">
    <property type="term" value="P:nucleocytoplasmic transport"/>
    <property type="evidence" value="ECO:0007669"/>
    <property type="project" value="TreeGrafter"/>
</dbReference>
<dbReference type="SUPFAM" id="SSF52047">
    <property type="entry name" value="RNI-like"/>
    <property type="match status" value="2"/>
</dbReference>
<evidence type="ECO:0000313" key="3">
    <source>
        <dbReference type="Proteomes" id="UP001515480"/>
    </source>
</evidence>
<proteinExistence type="predicted"/>
<dbReference type="InterPro" id="IPR001611">
    <property type="entry name" value="Leu-rich_rpt"/>
</dbReference>
<keyword evidence="3" id="KW-1185">Reference proteome</keyword>
<dbReference type="InterPro" id="IPR032675">
    <property type="entry name" value="LRR_dom_sf"/>
</dbReference>
<dbReference type="GO" id="GO:0031267">
    <property type="term" value="F:small GTPase binding"/>
    <property type="evidence" value="ECO:0007669"/>
    <property type="project" value="TreeGrafter"/>
</dbReference>
<dbReference type="GO" id="GO:0005634">
    <property type="term" value="C:nucleus"/>
    <property type="evidence" value="ECO:0007669"/>
    <property type="project" value="TreeGrafter"/>
</dbReference>
<reference evidence="2 3" key="1">
    <citation type="journal article" date="2024" name="Science">
        <title>Giant polyketide synthase enzymes in the biosynthesis of giant marine polyether toxins.</title>
        <authorList>
            <person name="Fallon T.R."/>
            <person name="Shende V.V."/>
            <person name="Wierzbicki I.H."/>
            <person name="Pendleton A.L."/>
            <person name="Watervoot N.F."/>
            <person name="Auber R.P."/>
            <person name="Gonzalez D.J."/>
            <person name="Wisecaver J.H."/>
            <person name="Moore B.S."/>
        </authorList>
    </citation>
    <scope>NUCLEOTIDE SEQUENCE [LARGE SCALE GENOMIC DNA]</scope>
    <source>
        <strain evidence="2 3">12B1</strain>
    </source>
</reference>
<accession>A0AB34K7C7</accession>
<comment type="caution">
    <text evidence="2">The sequence shown here is derived from an EMBL/GenBank/DDBJ whole genome shotgun (WGS) entry which is preliminary data.</text>
</comment>
<dbReference type="EMBL" id="JBGBPQ010000001">
    <property type="protein sequence ID" value="KAL1529078.1"/>
    <property type="molecule type" value="Genomic_DNA"/>
</dbReference>
<protein>
    <submittedName>
        <fullName evidence="2">Uncharacterized protein</fullName>
    </submittedName>
</protein>
<dbReference type="InterPro" id="IPR027038">
    <property type="entry name" value="RanGap"/>
</dbReference>
<organism evidence="2 3">
    <name type="scientific">Prymnesium parvum</name>
    <name type="common">Toxic golden alga</name>
    <dbReference type="NCBI Taxonomy" id="97485"/>
    <lineage>
        <taxon>Eukaryota</taxon>
        <taxon>Haptista</taxon>
        <taxon>Haptophyta</taxon>
        <taxon>Prymnesiophyceae</taxon>
        <taxon>Prymnesiales</taxon>
        <taxon>Prymnesiaceae</taxon>
        <taxon>Prymnesium</taxon>
    </lineage>
</organism>
<gene>
    <name evidence="1" type="ORF">AB1Y20_000039</name>
    <name evidence="2" type="ORF">AB1Y20_000053</name>
</gene>
<dbReference type="PANTHER" id="PTHR24113:SF15">
    <property type="entry name" value="NACHT DOMAIN-CONTAINING PROTEIN"/>
    <property type="match status" value="1"/>
</dbReference>
<dbReference type="GO" id="GO:0048471">
    <property type="term" value="C:perinuclear region of cytoplasm"/>
    <property type="evidence" value="ECO:0007669"/>
    <property type="project" value="TreeGrafter"/>
</dbReference>
<evidence type="ECO:0000313" key="2">
    <source>
        <dbReference type="EMBL" id="KAL1529093.1"/>
    </source>
</evidence>
<dbReference type="GO" id="GO:0005096">
    <property type="term" value="F:GTPase activator activity"/>
    <property type="evidence" value="ECO:0007669"/>
    <property type="project" value="InterPro"/>
</dbReference>
<dbReference type="Pfam" id="PF13516">
    <property type="entry name" value="LRR_6"/>
    <property type="match status" value="1"/>
</dbReference>
<dbReference type="AlphaFoldDB" id="A0AB34K7C7"/>
<dbReference type="GO" id="GO:0005829">
    <property type="term" value="C:cytosol"/>
    <property type="evidence" value="ECO:0007669"/>
    <property type="project" value="TreeGrafter"/>
</dbReference>
<evidence type="ECO:0000313" key="1">
    <source>
        <dbReference type="EMBL" id="KAL1529078.1"/>
    </source>
</evidence>
<dbReference type="EMBL" id="JBGBPQ010000001">
    <property type="protein sequence ID" value="KAL1529093.1"/>
    <property type="molecule type" value="Genomic_DNA"/>
</dbReference>
<dbReference type="Gene3D" id="3.80.10.10">
    <property type="entry name" value="Ribonuclease Inhibitor"/>
    <property type="match status" value="2"/>
</dbReference>
<dbReference type="SMART" id="SM00368">
    <property type="entry name" value="LRR_RI"/>
    <property type="match status" value="4"/>
</dbReference>
<name>A0AB34K7C7_PRYPA</name>
<dbReference type="Proteomes" id="UP001515480">
    <property type="component" value="Unassembled WGS sequence"/>
</dbReference>
<sequence>MEALEETCPEGEAVCLSSTGLTSERAIHLAASLAARPRLHTLDLSHNHLGSAAVCALAAQLHSLPELRTLDLGATGAGDDGAAAIASAARACAQLRKLSLMGSFVKQRGGFALAEHLGALRELREIGLGWNKITGAAAVRLAEVVLAMPQVQRFSGVPVSMLREGKLPPVPVPTLRDKMRRPSVPADRELYLNGGGCGAPGAMVVAALLQCLPSDLEAICMPFQDLDDLGAEAIVASAVSAKLPLRFLMFSRNNISDAATARMRELLPHLDDFHLRVNARGG</sequence>
<dbReference type="PANTHER" id="PTHR24113">
    <property type="entry name" value="RAN GTPASE-ACTIVATING PROTEIN 1"/>
    <property type="match status" value="1"/>
</dbReference>